<comment type="caution">
    <text evidence="3">The sequence shown here is derived from an EMBL/GenBank/DDBJ whole genome shotgun (WGS) entry which is preliminary data.</text>
</comment>
<accession>A0A4R8G627</accession>
<reference evidence="2" key="3">
    <citation type="submission" date="2021-01" db="EMBL/GenBank/DDBJ databases">
        <authorList>
            <person name="Guzman M.S."/>
        </authorList>
    </citation>
    <scope>NUCLEOTIDE SEQUENCE</scope>
    <source>
        <strain evidence="2">AB19</strain>
    </source>
</reference>
<evidence type="ECO:0000313" key="4">
    <source>
        <dbReference type="Proteomes" id="UP000295484"/>
    </source>
</evidence>
<dbReference type="Proteomes" id="UP000635853">
    <property type="component" value="Unassembled WGS sequence"/>
</dbReference>
<evidence type="ECO:0000313" key="2">
    <source>
        <dbReference type="EMBL" id="MBL3577952.1"/>
    </source>
</evidence>
<keyword evidence="1" id="KW-1133">Transmembrane helix</keyword>
<evidence type="ECO:0000313" key="5">
    <source>
        <dbReference type="Proteomes" id="UP000635853"/>
    </source>
</evidence>
<protein>
    <submittedName>
        <fullName evidence="3">Uncharacterized protein</fullName>
    </submittedName>
</protein>
<reference evidence="5" key="2">
    <citation type="submission" date="2021-01" db="EMBL/GenBank/DDBJ databases">
        <title>Draft genomes of Rhodovulum sulfidophilum.</title>
        <authorList>
            <person name="Guzman M.S."/>
        </authorList>
    </citation>
    <scope>NUCLEOTIDE SEQUENCE [LARGE SCALE GENOMIC DNA]</scope>
    <source>
        <strain evidence="5">AB19</strain>
    </source>
</reference>
<gene>
    <name evidence="3" type="ORF">EV657_106184</name>
    <name evidence="2" type="ORF">JMJ92_07255</name>
</gene>
<feature type="transmembrane region" description="Helical" evidence="1">
    <location>
        <begin position="45"/>
        <end position="63"/>
    </location>
</feature>
<evidence type="ECO:0000256" key="1">
    <source>
        <dbReference type="SAM" id="Phobius"/>
    </source>
</evidence>
<evidence type="ECO:0000313" key="3">
    <source>
        <dbReference type="EMBL" id="TDX30699.1"/>
    </source>
</evidence>
<dbReference type="EMBL" id="SOEB01000006">
    <property type="protein sequence ID" value="TDX30699.1"/>
    <property type="molecule type" value="Genomic_DNA"/>
</dbReference>
<dbReference type="RefSeq" id="WP_075787131.1">
    <property type="nucleotide sequence ID" value="NZ_JAESIL010000022.1"/>
</dbReference>
<dbReference type="AlphaFoldDB" id="A0A4R8G627"/>
<name>A0A4R8G627_9RHOB</name>
<organism evidence="3 4">
    <name type="scientific">Rhodovulum visakhapatnamense</name>
    <dbReference type="NCBI Taxonomy" id="364297"/>
    <lineage>
        <taxon>Bacteria</taxon>
        <taxon>Pseudomonadati</taxon>
        <taxon>Pseudomonadota</taxon>
        <taxon>Alphaproteobacteria</taxon>
        <taxon>Rhodobacterales</taxon>
        <taxon>Paracoccaceae</taxon>
        <taxon>Rhodovulum</taxon>
    </lineage>
</organism>
<keyword evidence="1" id="KW-0472">Membrane</keyword>
<dbReference type="Proteomes" id="UP000295484">
    <property type="component" value="Unassembled WGS sequence"/>
</dbReference>
<keyword evidence="5" id="KW-1185">Reference proteome</keyword>
<keyword evidence="1" id="KW-0812">Transmembrane</keyword>
<proteinExistence type="predicted"/>
<sequence>MENDSKKPPTGRIVWGVGIAVTLITVLMTDWGYLTAGPVHTVTSIAAAVFFGFLAAQAAIFGIEYREKRRKDKD</sequence>
<reference evidence="3 4" key="1">
    <citation type="submission" date="2019-03" db="EMBL/GenBank/DDBJ databases">
        <title>Genomic Encyclopedia of Type Strains, Phase IV (KMG-IV): sequencing the most valuable type-strain genomes for metagenomic binning, comparative biology and taxonomic classification.</title>
        <authorList>
            <person name="Goeker M."/>
        </authorList>
    </citation>
    <scope>NUCLEOTIDE SEQUENCE [LARGE SCALE GENOMIC DNA]</scope>
    <source>
        <strain evidence="3 4">JA181</strain>
    </source>
</reference>
<feature type="transmembrane region" description="Helical" evidence="1">
    <location>
        <begin position="12"/>
        <end position="33"/>
    </location>
</feature>
<dbReference type="EMBL" id="JAESIL010000022">
    <property type="protein sequence ID" value="MBL3577952.1"/>
    <property type="molecule type" value="Genomic_DNA"/>
</dbReference>